<evidence type="ECO:0000259" key="2">
    <source>
        <dbReference type="Pfam" id="PF02225"/>
    </source>
</evidence>
<accession>A0A1M6DRG8</accession>
<dbReference type="OrthoDB" id="9757947at2"/>
<dbReference type="NCBIfam" id="TIGR04183">
    <property type="entry name" value="Por_Secre_tail"/>
    <property type="match status" value="1"/>
</dbReference>
<dbReference type="GO" id="GO:0010411">
    <property type="term" value="P:xyloglucan metabolic process"/>
    <property type="evidence" value="ECO:0007669"/>
    <property type="project" value="TreeGrafter"/>
</dbReference>
<dbReference type="Pfam" id="PF18962">
    <property type="entry name" value="Por_Secre_tail"/>
    <property type="match status" value="1"/>
</dbReference>
<dbReference type="InterPro" id="IPR026444">
    <property type="entry name" value="Secre_tail"/>
</dbReference>
<keyword evidence="1" id="KW-0732">Signal</keyword>
<proteinExistence type="predicted"/>
<feature type="domain" description="Secretion system C-terminal sorting" evidence="3">
    <location>
        <begin position="1058"/>
        <end position="1130"/>
    </location>
</feature>
<dbReference type="PROSITE" id="PS51257">
    <property type="entry name" value="PROKAR_LIPOPROTEIN"/>
    <property type="match status" value="1"/>
</dbReference>
<dbReference type="EMBL" id="FQZH01000001">
    <property type="protein sequence ID" value="SHI75729.1"/>
    <property type="molecule type" value="Genomic_DNA"/>
</dbReference>
<name>A0A1M6DRG8_9FLAO</name>
<dbReference type="Gene3D" id="2.60.120.380">
    <property type="match status" value="1"/>
</dbReference>
<dbReference type="Proteomes" id="UP000184232">
    <property type="component" value="Unassembled WGS sequence"/>
</dbReference>
<dbReference type="InterPro" id="IPR046450">
    <property type="entry name" value="PA_dom_sf"/>
</dbReference>
<evidence type="ECO:0000313" key="5">
    <source>
        <dbReference type="Proteomes" id="UP000184232"/>
    </source>
</evidence>
<dbReference type="SUPFAM" id="SSF110296">
    <property type="entry name" value="Oligoxyloglucan reducing end-specific cellobiohydrolase"/>
    <property type="match status" value="1"/>
</dbReference>
<dbReference type="Pfam" id="PF02225">
    <property type="entry name" value="PA"/>
    <property type="match status" value="1"/>
</dbReference>
<organism evidence="4 5">
    <name type="scientific">Flavobacterium haoranii</name>
    <dbReference type="NCBI Taxonomy" id="683124"/>
    <lineage>
        <taxon>Bacteria</taxon>
        <taxon>Pseudomonadati</taxon>
        <taxon>Bacteroidota</taxon>
        <taxon>Flavobacteriia</taxon>
        <taxon>Flavobacteriales</taxon>
        <taxon>Flavobacteriaceae</taxon>
        <taxon>Flavobacterium</taxon>
    </lineage>
</organism>
<keyword evidence="5" id="KW-1185">Reference proteome</keyword>
<evidence type="ECO:0000256" key="1">
    <source>
        <dbReference type="ARBA" id="ARBA00022729"/>
    </source>
</evidence>
<dbReference type="Gene3D" id="3.50.30.30">
    <property type="match status" value="1"/>
</dbReference>
<protein>
    <submittedName>
        <fullName evidence="4">Por secretion system C-terminal sorting domain-containing protein</fullName>
    </submittedName>
</protein>
<dbReference type="AlphaFoldDB" id="A0A1M6DRG8"/>
<dbReference type="InterPro" id="IPR052025">
    <property type="entry name" value="Xyloglucanase_GH74"/>
</dbReference>
<dbReference type="PANTHER" id="PTHR43739">
    <property type="entry name" value="XYLOGLUCANASE (EUROFUNG)"/>
    <property type="match status" value="1"/>
</dbReference>
<dbReference type="RefSeq" id="WP_072781799.1">
    <property type="nucleotide sequence ID" value="NZ_CP045292.1"/>
</dbReference>
<dbReference type="STRING" id="683124.SAMN05444337_0720"/>
<dbReference type="Gene3D" id="2.130.10.10">
    <property type="entry name" value="YVTN repeat-like/Quinoprotein amine dehydrogenase"/>
    <property type="match status" value="4"/>
</dbReference>
<sequence length="1132" mass="120971">MKNKLLSTILIVSMLMFSCKNENQDANDNSTVETEAVSQDKEIAADSTATDSQENITNEADTVKPVAISSRVIKSEIKNNKIVDLNAEKTRKQHEQFLNQSPFKNSTSMSKADRKLAGLAPNKYFEQEWELTMNPKTGKPDIQGLYSLRKQLADERELAQLNRTPGDASDNPWIERGPNNVGGRVRAVMFDPNDATGKTVFAGGVSGGLWKNTDITNSNTQWSLVSLPDNLSVSSISYDPNNTNIFYVGTGESYVGGDVNGDGLWKSTDGGNTWTNVFGGITGPTVFESEAIVSINSPGTIAGDYPCYPTTAFGPVLTSVLNTDIELVSDTNPLGCNANPITNSVSGKIALIRRGNCTFVEKILNAQNAGAVAVIMMNNIAGTPIPMGGTDAGITIPSVMISKEDGDILEAAVLAGTVNGSLINGVGSFTGLLIPGQQHINDVVVKNNGGVSEIYVAAADGYYGSANALTFMGATDFGLYKSTNGGASWVKLSLPLTSGGYDTCPNDIEIGADGRIWVSTTNSFVFGEGGGRVFMSSDGGASFTLMHTVTGNGGGQRVELEASATNPNKLYVLSELGQANSASPTIECKIELTTNGFATAPTVVSLPSDGTDSRISTYGFTGAQAFYDLMIESNPSNDDEVYVGGLNLYKSTNSGSSWVPISQWNGGNFLHSDQHGMAFNPFNNNQAIFGNDGGVYFCSSLSSANNRSSNIPARNNGLNITQFYSVGVAPTSAVSGLSSGDYFAAGAQDNGTQYFENVNAGVNGSVRSQGGDGAFTMMDQGSDKYYISNYVHNGSVNYRLMVSPFTVRALSDDTSNDENGAFIAPMVLDSNLDVLYSDYSSGTNYSIRRYKNIKSGAVNRTTITDALLTSRPTAFAVSPYTTTKTNLLIGTVLGKLIRVTGIHNNIPNPVWTDITGPSFVGSVSDIEYGQTENDIFVTMHNYNVVSVWYSADGGATWSNKEGNLPDMPVKCILQNPLNLDEVIIGTELGVWFTNNFSAASPTWNQSYNGMSNVKVTDLDLRNDYVVYAATYGRGIFSGQFTSQPLHSDGFVKTNLVTVYPNPATDILTINVKDFSGNMNVELYDVKGQKVLSQNEANFSNEKSINISSLAAGIYVLKVNADNLSYTQKVIKK</sequence>
<dbReference type="SUPFAM" id="SSF52025">
    <property type="entry name" value="PA domain"/>
    <property type="match status" value="1"/>
</dbReference>
<dbReference type="PANTHER" id="PTHR43739:SF5">
    <property type="entry name" value="EXO-ALPHA-SIALIDASE"/>
    <property type="match status" value="1"/>
</dbReference>
<evidence type="ECO:0000259" key="3">
    <source>
        <dbReference type="Pfam" id="PF18962"/>
    </source>
</evidence>
<feature type="domain" description="PA" evidence="2">
    <location>
        <begin position="326"/>
        <end position="409"/>
    </location>
</feature>
<dbReference type="InterPro" id="IPR003137">
    <property type="entry name" value="PA_domain"/>
</dbReference>
<dbReference type="InterPro" id="IPR015943">
    <property type="entry name" value="WD40/YVTN_repeat-like_dom_sf"/>
</dbReference>
<gene>
    <name evidence="4" type="ORF">SAMN05444337_0720</name>
</gene>
<evidence type="ECO:0000313" key="4">
    <source>
        <dbReference type="EMBL" id="SHI75729.1"/>
    </source>
</evidence>
<dbReference type="CDD" id="cd04818">
    <property type="entry name" value="PA_subtilisin_1"/>
    <property type="match status" value="1"/>
</dbReference>
<reference evidence="4 5" key="1">
    <citation type="submission" date="2016-11" db="EMBL/GenBank/DDBJ databases">
        <authorList>
            <person name="Jaros S."/>
            <person name="Januszkiewicz K."/>
            <person name="Wedrychowicz H."/>
        </authorList>
    </citation>
    <scope>NUCLEOTIDE SEQUENCE [LARGE SCALE GENOMIC DNA]</scope>
    <source>
        <strain evidence="4 5">DSM 22807</strain>
    </source>
</reference>